<dbReference type="OrthoDB" id="10071381at2759"/>
<dbReference type="GO" id="GO:0008278">
    <property type="term" value="C:cohesin complex"/>
    <property type="evidence" value="ECO:0007669"/>
    <property type="project" value="InterPro"/>
</dbReference>
<feature type="region of interest" description="Disordered" evidence="3">
    <location>
        <begin position="216"/>
        <end position="243"/>
    </location>
</feature>
<feature type="compositionally biased region" description="Basic and acidic residues" evidence="3">
    <location>
        <begin position="329"/>
        <end position="338"/>
    </location>
</feature>
<dbReference type="GO" id="GO:0003682">
    <property type="term" value="F:chromatin binding"/>
    <property type="evidence" value="ECO:0007669"/>
    <property type="project" value="TreeGrafter"/>
</dbReference>
<protein>
    <recommendedName>
        <fullName evidence="4">Rad21/Rec8-like protein N-terminal domain-containing protein</fullName>
    </recommendedName>
</protein>
<feature type="region of interest" description="Disordered" evidence="3">
    <location>
        <begin position="891"/>
        <end position="916"/>
    </location>
</feature>
<dbReference type="Pfam" id="PF04825">
    <property type="entry name" value="Rad21_Rec8_N"/>
    <property type="match status" value="1"/>
</dbReference>
<name>A0A835SWX8_CHLIN</name>
<feature type="compositionally biased region" description="Acidic residues" evidence="3">
    <location>
        <begin position="829"/>
        <end position="858"/>
    </location>
</feature>
<feature type="compositionally biased region" description="Low complexity" evidence="3">
    <location>
        <begin position="363"/>
        <end position="374"/>
    </location>
</feature>
<dbReference type="InterPro" id="IPR006910">
    <property type="entry name" value="Rad21_Rec8_N"/>
</dbReference>
<evidence type="ECO:0000313" key="6">
    <source>
        <dbReference type="Proteomes" id="UP000650467"/>
    </source>
</evidence>
<evidence type="ECO:0000256" key="2">
    <source>
        <dbReference type="ARBA" id="ARBA00023242"/>
    </source>
</evidence>
<sequence length="1064" mass="107874">MFYAAQLVSRDGPLQVLWVAATLDRQLNRQLVDGTAISKVVDVYLKPESKIGVFSAGPAAQASGASRRHKGARGPHPSGTGDAGGDGAAPLALRLSGQLLLGVCRIYSRKVVYLLQDCERALLFLRNICPEDVPLAFGEEQEEEPGWGEGEAGTGQLAGSKDHDAAEGEGRKSKSRKRATAAGLAGLGGASGMTDDGLAPLVLPYDEDEILLAGSSQSRRTHEAEGHNAADEGTTGGAGRLLGRLGSGFGSGALDDYLGTPGAGSQDPWATPWGVGGGRGTDEGVGLGTPGADYFDDAVPEHFEFDLDEDELEGLRLASQSGTAAQVLGKEKEQHAEGLQDNAVQTPPRRRAEERPNLDPHGAAAAAAPDADSALTEPRQVLPQWGEDDDVQPSNVEDPEPEERGAGEEEDRLPGEEPPAAAVQAAAAAAGLAAGTPDALGDGPLANEPQATELQTAVARRSSRKAALSPGAGEAAPATGGASPGSQPCAPTSSRPAPAPHARVTLDVAQPSNPRADAARAATTLPTLAVRNLLQDRSGLIDHDRRNAARRRASGTSAAVAAAAALVGAAAACYASDATEPSAHSAASPWMTVWARMAGAEGARGLQGVRRGSNGAARGIYGGMNAGPEAPAVNAASRSAASSPISRAGQRPLQLLDLATGPITMPLAALAPPLQRLFKLLAQGGKEQATAASNAGAVGSPSGAPPAKRARRSRAETVTDAEPRQQQPLDTVGARGTSPSPTTTSSGGQAAGATAGGSAGPSAQPGSTVDEDMPPLDLDMAMDLGLDAADDGGVTAADRAAMELVQPAGGLAARADQDEQQHVDYQVHEDEEELEEVQEQEQAGNEEDEELEIEDDDGGQQSAHPRKAASDGFTARTRAVLRRLQALAAGARRALNKQGQPSSKRPRTSQGNDGPVQVTTASALLQLVAHIADPSAASTRPAGGAAPVDGTPPAPCATAPGAPSAMGGGSGAGGVGCVSRMAAARTFYDLLVLTNRGYISLAPGNSAVEALDVRGRSPRSAAAAAAGAMGGAVPTCASAGDELVVIARRRLDEQPAAKGAARPR</sequence>
<keyword evidence="6" id="KW-1185">Reference proteome</keyword>
<feature type="domain" description="Rad21/Rec8-like protein N-terminal" evidence="4">
    <location>
        <begin position="1"/>
        <end position="128"/>
    </location>
</feature>
<comment type="caution">
    <text evidence="5">The sequence shown here is derived from an EMBL/GenBank/DDBJ whole genome shotgun (WGS) entry which is preliminary data.</text>
</comment>
<evidence type="ECO:0000313" key="5">
    <source>
        <dbReference type="EMBL" id="KAG2431448.1"/>
    </source>
</evidence>
<feature type="compositionally biased region" description="Low complexity" evidence="3">
    <location>
        <begin position="418"/>
        <end position="444"/>
    </location>
</feature>
<feature type="compositionally biased region" description="Basic and acidic residues" evidence="3">
    <location>
        <begin position="402"/>
        <end position="415"/>
    </location>
</feature>
<feature type="region of interest" description="Disordered" evidence="3">
    <location>
        <begin position="828"/>
        <end position="875"/>
    </location>
</feature>
<feature type="compositionally biased region" description="Low complexity" evidence="3">
    <location>
        <begin position="736"/>
        <end position="753"/>
    </location>
</feature>
<proteinExistence type="predicted"/>
<gene>
    <name evidence="5" type="ORF">HXX76_009463</name>
</gene>
<dbReference type="InterPro" id="IPR039781">
    <property type="entry name" value="Rad21/Rec8-like"/>
</dbReference>
<comment type="subcellular location">
    <subcellularLocation>
        <location evidence="1">Nucleus</location>
    </subcellularLocation>
</comment>
<dbReference type="AlphaFoldDB" id="A0A835SWX8"/>
<keyword evidence="2" id="KW-0539">Nucleus</keyword>
<feature type="compositionally biased region" description="Gly residues" evidence="3">
    <location>
        <begin position="234"/>
        <end position="243"/>
    </location>
</feature>
<feature type="compositionally biased region" description="Basic and acidic residues" evidence="3">
    <location>
        <begin position="220"/>
        <end position="230"/>
    </location>
</feature>
<feature type="compositionally biased region" description="Gly residues" evidence="3">
    <location>
        <begin position="274"/>
        <end position="289"/>
    </location>
</feature>
<feature type="region of interest" description="Disordered" evidence="3">
    <location>
        <begin position="139"/>
        <end position="180"/>
    </location>
</feature>
<organism evidence="5 6">
    <name type="scientific">Chlamydomonas incerta</name>
    <dbReference type="NCBI Taxonomy" id="51695"/>
    <lineage>
        <taxon>Eukaryota</taxon>
        <taxon>Viridiplantae</taxon>
        <taxon>Chlorophyta</taxon>
        <taxon>core chlorophytes</taxon>
        <taxon>Chlorophyceae</taxon>
        <taxon>CS clade</taxon>
        <taxon>Chlamydomonadales</taxon>
        <taxon>Chlamydomonadaceae</taxon>
        <taxon>Chlamydomonas</taxon>
    </lineage>
</organism>
<feature type="region of interest" description="Disordered" evidence="3">
    <location>
        <begin position="259"/>
        <end position="292"/>
    </location>
</feature>
<dbReference type="GO" id="GO:0007062">
    <property type="term" value="P:sister chromatid cohesion"/>
    <property type="evidence" value="ECO:0007669"/>
    <property type="project" value="InterPro"/>
</dbReference>
<evidence type="ECO:0000256" key="3">
    <source>
        <dbReference type="SAM" id="MobiDB-lite"/>
    </source>
</evidence>
<dbReference type="GO" id="GO:0005634">
    <property type="term" value="C:nucleus"/>
    <property type="evidence" value="ECO:0007669"/>
    <property type="project" value="UniProtKB-SubCell"/>
</dbReference>
<dbReference type="Proteomes" id="UP000650467">
    <property type="component" value="Unassembled WGS sequence"/>
</dbReference>
<dbReference type="GO" id="GO:1990414">
    <property type="term" value="P:replication-born double-strand break repair via sister chromatid exchange"/>
    <property type="evidence" value="ECO:0007669"/>
    <property type="project" value="TreeGrafter"/>
</dbReference>
<dbReference type="EMBL" id="JAEHOC010000024">
    <property type="protein sequence ID" value="KAG2431448.1"/>
    <property type="molecule type" value="Genomic_DNA"/>
</dbReference>
<feature type="region of interest" description="Disordered" evidence="3">
    <location>
        <begin position="690"/>
        <end position="778"/>
    </location>
</feature>
<feature type="compositionally biased region" description="Low complexity" evidence="3">
    <location>
        <begin position="956"/>
        <end position="965"/>
    </location>
</feature>
<feature type="compositionally biased region" description="Basic and acidic residues" evidence="3">
    <location>
        <begin position="160"/>
        <end position="172"/>
    </location>
</feature>
<accession>A0A835SWX8</accession>
<dbReference type="PANTHER" id="PTHR12585:SF69">
    <property type="entry name" value="FI11703P"/>
    <property type="match status" value="1"/>
</dbReference>
<evidence type="ECO:0000259" key="4">
    <source>
        <dbReference type="Pfam" id="PF04825"/>
    </source>
</evidence>
<feature type="region of interest" description="Disordered" evidence="3">
    <location>
        <begin position="936"/>
        <end position="970"/>
    </location>
</feature>
<feature type="compositionally biased region" description="Low complexity" evidence="3">
    <location>
        <begin position="469"/>
        <end position="486"/>
    </location>
</feature>
<reference evidence="5" key="1">
    <citation type="journal article" date="2020" name="bioRxiv">
        <title>Comparative genomics of Chlamydomonas.</title>
        <authorList>
            <person name="Craig R.J."/>
            <person name="Hasan A.R."/>
            <person name="Ness R.W."/>
            <person name="Keightley P.D."/>
        </authorList>
    </citation>
    <scope>NUCLEOTIDE SEQUENCE</scope>
    <source>
        <strain evidence="5">SAG 7.73</strain>
    </source>
</reference>
<feature type="region of interest" description="Disordered" evidence="3">
    <location>
        <begin position="326"/>
        <end position="500"/>
    </location>
</feature>
<feature type="compositionally biased region" description="Acidic residues" evidence="3">
    <location>
        <begin position="386"/>
        <end position="401"/>
    </location>
</feature>
<dbReference type="PANTHER" id="PTHR12585">
    <property type="entry name" value="SCC1 / RAD21 FAMILY MEMBER"/>
    <property type="match status" value="1"/>
</dbReference>
<feature type="compositionally biased region" description="Basic and acidic residues" evidence="3">
    <location>
        <begin position="713"/>
        <end position="723"/>
    </location>
</feature>
<evidence type="ECO:0000256" key="1">
    <source>
        <dbReference type="ARBA" id="ARBA00004123"/>
    </source>
</evidence>
<feature type="region of interest" description="Disordered" evidence="3">
    <location>
        <begin position="63"/>
        <end position="85"/>
    </location>
</feature>
<feature type="compositionally biased region" description="Polar residues" evidence="3">
    <location>
        <begin position="897"/>
        <end position="916"/>
    </location>
</feature>